<name>A0A097PBD7_9CAUD</name>
<dbReference type="Proteomes" id="UP000030040">
    <property type="component" value="Segment"/>
</dbReference>
<keyword evidence="2" id="KW-1185">Reference proteome</keyword>
<dbReference type="KEGG" id="vg:24638737"/>
<gene>
    <name evidence="1" type="ORF">RG2014_052</name>
</gene>
<accession>A0A097PBD7</accession>
<protein>
    <submittedName>
        <fullName evidence="1">Uncharacterized protein</fullName>
    </submittedName>
</protein>
<sequence>MSEATRNEVVSAEKPAAVPFHHHLAAVQVMFHAKGSAMPSAMPVNVVFTTTDGVINGRDLQEIGIMGQKEFFRGIPQTEQAQYEVFRTAILDISYLGLQSMENFAGVTVGEAAEAPAAANDGVGTEA</sequence>
<reference evidence="2" key="1">
    <citation type="submission" date="2014-10" db="EMBL/GenBank/DDBJ databases">
        <title>Draft genome sequence of lytic bacteriophage specific to a multidrug resistant bacterium Delftia tsuruhatensis ARB-1.</title>
        <authorList>
            <person name="Bhattacharjee A.S."/>
            <person name="Motlagh A.M."/>
            <person name="Goel R."/>
        </authorList>
    </citation>
    <scope>NUCLEOTIDE SEQUENCE [LARGE SCALE GENOMIC DNA]</scope>
</reference>
<dbReference type="RefSeq" id="YP_009148415.1">
    <property type="nucleotide sequence ID" value="NC_027348.2"/>
</dbReference>
<evidence type="ECO:0000313" key="2">
    <source>
        <dbReference type="Proteomes" id="UP000030040"/>
    </source>
</evidence>
<dbReference type="GeneID" id="24638737"/>
<evidence type="ECO:0000313" key="1">
    <source>
        <dbReference type="EMBL" id="AIU44306.1"/>
    </source>
</evidence>
<proteinExistence type="predicted"/>
<organism evidence="1 2">
    <name type="scientific">Delftia phage RG-2014</name>
    <dbReference type="NCBI Taxonomy" id="1563661"/>
    <lineage>
        <taxon>Viruses</taxon>
        <taxon>Duplodnaviria</taxon>
        <taxon>Heunggongvirae</taxon>
        <taxon>Uroviricota</taxon>
        <taxon>Caudoviricetes</taxon>
        <taxon>Schitoviridae</taxon>
        <taxon>Dendoorenvirus</taxon>
        <taxon>Dendoorenvirus RG2014</taxon>
    </lineage>
</organism>
<dbReference type="EMBL" id="KM879221">
    <property type="protein sequence ID" value="AIU44306.1"/>
    <property type="molecule type" value="Genomic_DNA"/>
</dbReference>